<accession>A0A6A4VBE3</accession>
<protein>
    <submittedName>
        <fullName evidence="2">Uncharacterized protein</fullName>
    </submittedName>
</protein>
<keyword evidence="1" id="KW-0732">Signal</keyword>
<dbReference type="Proteomes" id="UP000440578">
    <property type="component" value="Unassembled WGS sequence"/>
</dbReference>
<feature type="signal peptide" evidence="1">
    <location>
        <begin position="1"/>
        <end position="20"/>
    </location>
</feature>
<evidence type="ECO:0000256" key="1">
    <source>
        <dbReference type="SAM" id="SignalP"/>
    </source>
</evidence>
<organism evidence="2 3">
    <name type="scientific">Amphibalanus amphitrite</name>
    <name type="common">Striped barnacle</name>
    <name type="synonym">Balanus amphitrite</name>
    <dbReference type="NCBI Taxonomy" id="1232801"/>
    <lineage>
        <taxon>Eukaryota</taxon>
        <taxon>Metazoa</taxon>
        <taxon>Ecdysozoa</taxon>
        <taxon>Arthropoda</taxon>
        <taxon>Crustacea</taxon>
        <taxon>Multicrustacea</taxon>
        <taxon>Cirripedia</taxon>
        <taxon>Thoracica</taxon>
        <taxon>Thoracicalcarea</taxon>
        <taxon>Balanomorpha</taxon>
        <taxon>Balanoidea</taxon>
        <taxon>Balanidae</taxon>
        <taxon>Amphibalaninae</taxon>
        <taxon>Amphibalanus</taxon>
    </lineage>
</organism>
<keyword evidence="3" id="KW-1185">Reference proteome</keyword>
<reference evidence="2 3" key="1">
    <citation type="submission" date="2019-07" db="EMBL/GenBank/DDBJ databases">
        <title>Draft genome assembly of a fouling barnacle, Amphibalanus amphitrite (Darwin, 1854): The first reference genome for Thecostraca.</title>
        <authorList>
            <person name="Kim W."/>
        </authorList>
    </citation>
    <scope>NUCLEOTIDE SEQUENCE [LARGE SCALE GENOMIC DNA]</scope>
    <source>
        <strain evidence="2">SNU_AA5</strain>
        <tissue evidence="2">Soma without cirri and trophi</tissue>
    </source>
</reference>
<gene>
    <name evidence="2" type="ORF">FJT64_013701</name>
</gene>
<evidence type="ECO:0000313" key="3">
    <source>
        <dbReference type="Proteomes" id="UP000440578"/>
    </source>
</evidence>
<dbReference type="AlphaFoldDB" id="A0A6A4VBE3"/>
<dbReference type="EMBL" id="VIIS01002159">
    <property type="protein sequence ID" value="KAF0287868.1"/>
    <property type="molecule type" value="Genomic_DNA"/>
</dbReference>
<name>A0A6A4VBE3_AMPAM</name>
<comment type="caution">
    <text evidence="2">The sequence shown here is derived from an EMBL/GenBank/DDBJ whole genome shotgun (WGS) entry which is preliminary data.</text>
</comment>
<proteinExistence type="predicted"/>
<feature type="chain" id="PRO_5025377258" evidence="1">
    <location>
        <begin position="21"/>
        <end position="842"/>
    </location>
</feature>
<dbReference type="OrthoDB" id="10564144at2759"/>
<evidence type="ECO:0000313" key="2">
    <source>
        <dbReference type="EMBL" id="KAF0287868.1"/>
    </source>
</evidence>
<sequence length="842" mass="91445">MTRMAFLWAILVSAVGLAIAESPVAPESPMPEFSSSQLKVWCNNVEDGEKLLIGRENTTLQSACDLRAEITPAAVGSLVLAFAVQSLTYWGTSGSIYGTFLGVPKIYGLVNKTEEFTESNLFAIRSIELDDIPLSGMRAYLDGWCGTVYLLAALLNGSDAVDKTTITAKMECPDETGVDLVPEVTADPSWRLDNYGSLLFNPYETMNIPIRIAVRNNGSSALSARTDPDALRIWVYFKRNYLHSNNTIVPLNMPTFELMPSPGDVMISIDNIINRTRPGSPAIEAGSSVELTLTQLKLPEHQCGDGIIVISVDPLGEITDTQRGNNAVGIRVQSPCQADAGQCYVYGTPEPGVSLVALHHSYSSMPSNIIKLRAATAEIQRLPPAYMLSASQRLDMVKAVSLSHAIQAEANRLQDIGSCDGVSDLLYHGLSWEHSVLNRLSQGLVGAGEVISGVSAKSEFEYDQLRLLSTLASTIGQMLQQKGSLRTILSTIIHGDMSMFSHIPGIGGTPNSHEGSGGYDGSFGGGGYPSGGYPSGGYPGGGYPGGGSWSFHGSGSFDYSSLGPRDYDYSGGMMAPLVRIQLFFGTVMSYVARADYRGLRLPGCFPETFNDNFRRFVKALLWRTSPVQEIPGYEEVSDDFVANVRSMIKQFSSGVDIESALFMFRLPYEFDKAMERWIERRGGFNLMMPLQPDMIPGVLEEAVRIANNFTVYSWEGDVAMKNKSMVLLGKVASALLKTRRDEALDKFQQAFTQVHALLATGELAEVSGAPGMDGMELNDNDICRRIVEMAVKEDAGGMNTPLLLMRDGDVYSVRPSPLTEEPIWKKVVACECSPGGRSGGRF</sequence>